<reference evidence="1" key="1">
    <citation type="journal article" date="2014" name="Int. J. Syst. Evol. Microbiol.">
        <title>Complete genome sequence of Corynebacterium casei LMG S-19264T (=DSM 44701T), isolated from a smear-ripened cheese.</title>
        <authorList>
            <consortium name="US DOE Joint Genome Institute (JGI-PGF)"/>
            <person name="Walter F."/>
            <person name="Albersmeier A."/>
            <person name="Kalinowski J."/>
            <person name="Ruckert C."/>
        </authorList>
    </citation>
    <scope>NUCLEOTIDE SEQUENCE</scope>
    <source>
        <strain evidence="1">CCM 8606</strain>
    </source>
</reference>
<comment type="caution">
    <text evidence="1">The sequence shown here is derived from an EMBL/GenBank/DDBJ whole genome shotgun (WGS) entry which is preliminary data.</text>
</comment>
<proteinExistence type="predicted"/>
<evidence type="ECO:0000313" key="2">
    <source>
        <dbReference type="Proteomes" id="UP000619536"/>
    </source>
</evidence>
<gene>
    <name evidence="1" type="ORF">GCM10007377_11570</name>
</gene>
<protein>
    <submittedName>
        <fullName evidence="1">Uncharacterized protein</fullName>
    </submittedName>
</protein>
<sequence length="66" mass="7488">MRIVTPEYPWNVTIAEGTNVTLHNGKLYLMFSGSGVGITYTTELSNPKVRSFQWQDAVGYCPRYVE</sequence>
<evidence type="ECO:0000313" key="1">
    <source>
        <dbReference type="EMBL" id="GGI14565.1"/>
    </source>
</evidence>
<keyword evidence="2" id="KW-1185">Reference proteome</keyword>
<reference evidence="1" key="2">
    <citation type="submission" date="2020-09" db="EMBL/GenBank/DDBJ databases">
        <authorList>
            <person name="Sun Q."/>
            <person name="Sedlacek I."/>
        </authorList>
    </citation>
    <scope>NUCLEOTIDE SEQUENCE</scope>
    <source>
        <strain evidence="1">CCM 8606</strain>
    </source>
</reference>
<dbReference type="Proteomes" id="UP000619536">
    <property type="component" value="Unassembled WGS sequence"/>
</dbReference>
<organism evidence="1 2">
    <name type="scientific">Galliscardovia ingluviei</name>
    <dbReference type="NCBI Taxonomy" id="1769422"/>
    <lineage>
        <taxon>Bacteria</taxon>
        <taxon>Bacillati</taxon>
        <taxon>Actinomycetota</taxon>
        <taxon>Actinomycetes</taxon>
        <taxon>Bifidobacteriales</taxon>
        <taxon>Bifidobacteriaceae</taxon>
        <taxon>Galliscardovia</taxon>
    </lineage>
</organism>
<dbReference type="InterPro" id="IPR023296">
    <property type="entry name" value="Glyco_hydro_beta-prop_sf"/>
</dbReference>
<dbReference type="EMBL" id="BMDH01000002">
    <property type="protein sequence ID" value="GGI14565.1"/>
    <property type="molecule type" value="Genomic_DNA"/>
</dbReference>
<dbReference type="Gene3D" id="2.115.10.20">
    <property type="entry name" value="Glycosyl hydrolase domain, family 43"/>
    <property type="match status" value="1"/>
</dbReference>
<dbReference type="SUPFAM" id="SSF75005">
    <property type="entry name" value="Arabinanase/levansucrase/invertase"/>
    <property type="match status" value="1"/>
</dbReference>
<accession>A0A8J3AKP0</accession>
<dbReference type="AlphaFoldDB" id="A0A8J3AKP0"/>
<name>A0A8J3AKP0_9BIFI</name>